<dbReference type="AlphaFoldDB" id="A0A0E0PLA4"/>
<dbReference type="EnsemblPlants" id="ORUFI05G14270.1">
    <property type="protein sequence ID" value="ORUFI05G14270.1"/>
    <property type="gene ID" value="ORUFI05G14270"/>
</dbReference>
<dbReference type="Gramene" id="ORUFI05G14270.1">
    <property type="protein sequence ID" value="ORUFI05G14270.1"/>
    <property type="gene ID" value="ORUFI05G14270"/>
</dbReference>
<proteinExistence type="predicted"/>
<evidence type="ECO:0000313" key="2">
    <source>
        <dbReference type="Proteomes" id="UP000008022"/>
    </source>
</evidence>
<evidence type="ECO:0000313" key="1">
    <source>
        <dbReference type="EnsemblPlants" id="ORUFI05G14270.1"/>
    </source>
</evidence>
<keyword evidence="2" id="KW-1185">Reference proteome</keyword>
<sequence length="85" mass="9047">MATARIGEEEVEAEAVRPCVRRGGGATQVRRGGGGRLGFWCGVATSAPFIPEPTIARLRKEGIEEEMACARFRRGSSEAGGKELV</sequence>
<dbReference type="Proteomes" id="UP000008022">
    <property type="component" value="Unassembled WGS sequence"/>
</dbReference>
<accession>A0A0E0PLA4</accession>
<protein>
    <submittedName>
        <fullName evidence="1">Uncharacterized protein</fullName>
    </submittedName>
</protein>
<reference evidence="1" key="2">
    <citation type="submission" date="2015-06" db="UniProtKB">
        <authorList>
            <consortium name="EnsemblPlants"/>
        </authorList>
    </citation>
    <scope>IDENTIFICATION</scope>
</reference>
<organism evidence="1 2">
    <name type="scientific">Oryza rufipogon</name>
    <name type="common">Brownbeard rice</name>
    <name type="synonym">Asian wild rice</name>
    <dbReference type="NCBI Taxonomy" id="4529"/>
    <lineage>
        <taxon>Eukaryota</taxon>
        <taxon>Viridiplantae</taxon>
        <taxon>Streptophyta</taxon>
        <taxon>Embryophyta</taxon>
        <taxon>Tracheophyta</taxon>
        <taxon>Spermatophyta</taxon>
        <taxon>Magnoliopsida</taxon>
        <taxon>Liliopsida</taxon>
        <taxon>Poales</taxon>
        <taxon>Poaceae</taxon>
        <taxon>BOP clade</taxon>
        <taxon>Oryzoideae</taxon>
        <taxon>Oryzeae</taxon>
        <taxon>Oryzinae</taxon>
        <taxon>Oryza</taxon>
    </lineage>
</organism>
<dbReference type="OMA" id="EEMACAR"/>
<reference evidence="2" key="1">
    <citation type="submission" date="2013-06" db="EMBL/GenBank/DDBJ databases">
        <authorList>
            <person name="Zhao Q."/>
        </authorList>
    </citation>
    <scope>NUCLEOTIDE SEQUENCE</scope>
    <source>
        <strain evidence="2">cv. W1943</strain>
    </source>
</reference>
<name>A0A0E0PLA4_ORYRU</name>
<dbReference type="HOGENOM" id="CLU_160981_0_0_1"/>